<protein>
    <recommendedName>
        <fullName evidence="9">DNA-(apurinic or apyrimidinic site) endonuclease</fullName>
        <ecNumber evidence="9">3.1.-.-</ecNumber>
    </recommendedName>
</protein>
<dbReference type="PROSITE" id="PS00726">
    <property type="entry name" value="AP_NUCLEASE_F1_1"/>
    <property type="match status" value="1"/>
</dbReference>
<feature type="binding site" evidence="7">
    <location>
        <position position="274"/>
    </location>
    <ligand>
        <name>Mg(2+)</name>
        <dbReference type="ChEBI" id="CHEBI:18420"/>
        <label>1</label>
    </ligand>
</feature>
<feature type="binding site" evidence="7">
    <location>
        <position position="371"/>
    </location>
    <ligand>
        <name>Mg(2+)</name>
        <dbReference type="ChEBI" id="CHEBI:18420"/>
        <label>1</label>
    </ligand>
</feature>
<evidence type="ECO:0000256" key="6">
    <source>
        <dbReference type="PIRSR" id="PIRSR604808-1"/>
    </source>
</evidence>
<dbReference type="NCBIfam" id="TIGR00633">
    <property type="entry name" value="xth"/>
    <property type="match status" value="1"/>
</dbReference>
<evidence type="ECO:0000256" key="7">
    <source>
        <dbReference type="PIRSR" id="PIRSR604808-2"/>
    </source>
</evidence>
<feature type="site" description="Transition state stabilizer" evidence="8">
    <location>
        <position position="274"/>
    </location>
</feature>
<evidence type="ECO:0000259" key="11">
    <source>
        <dbReference type="Pfam" id="PF03372"/>
    </source>
</evidence>
<evidence type="ECO:0000256" key="5">
    <source>
        <dbReference type="ARBA" id="ARBA00022842"/>
    </source>
</evidence>
<comment type="cofactor">
    <cofactor evidence="7 9">
        <name>Mg(2+)</name>
        <dbReference type="ChEBI" id="CHEBI:18420"/>
    </cofactor>
    <cofactor evidence="7 9">
        <name>Mn(2+)</name>
        <dbReference type="ChEBI" id="CHEBI:29035"/>
    </cofactor>
    <text evidence="7 9">Probably binds two magnesium or manganese ions per subunit.</text>
</comment>
<feature type="binding site" evidence="7">
    <location>
        <position position="272"/>
    </location>
    <ligand>
        <name>Mg(2+)</name>
        <dbReference type="ChEBI" id="CHEBI:18420"/>
        <label>1</label>
    </ligand>
</feature>
<evidence type="ECO:0000256" key="4">
    <source>
        <dbReference type="ARBA" id="ARBA00022801"/>
    </source>
</evidence>
<keyword evidence="3 7" id="KW-0479">Metal-binding</keyword>
<feature type="compositionally biased region" description="Basic residues" evidence="10">
    <location>
        <begin position="42"/>
        <end position="61"/>
    </location>
</feature>
<dbReference type="InterPro" id="IPR020848">
    <property type="entry name" value="AP_endonuclease_F1_CS"/>
</dbReference>
<dbReference type="PROSITE" id="PS00728">
    <property type="entry name" value="AP_NUCLEASE_F1_3"/>
    <property type="match status" value="1"/>
</dbReference>
<feature type="binding site" evidence="7">
    <location>
        <position position="370"/>
    </location>
    <ligand>
        <name>Mg(2+)</name>
        <dbReference type="ChEBI" id="CHEBI:18420"/>
        <label>1</label>
    </ligand>
</feature>
<dbReference type="Proteomes" id="UP001344447">
    <property type="component" value="Unassembled WGS sequence"/>
</dbReference>
<evidence type="ECO:0000256" key="10">
    <source>
        <dbReference type="SAM" id="MobiDB-lite"/>
    </source>
</evidence>
<feature type="active site" evidence="6">
    <location>
        <position position="231"/>
    </location>
</feature>
<dbReference type="GO" id="GO:0046872">
    <property type="term" value="F:metal ion binding"/>
    <property type="evidence" value="ECO:0007669"/>
    <property type="project" value="UniProtKB-KW"/>
</dbReference>
<evidence type="ECO:0000313" key="13">
    <source>
        <dbReference type="Proteomes" id="UP001344447"/>
    </source>
</evidence>
<proteinExistence type="inferred from homology"/>
<name>A0AAN7TZ90_9MYCE</name>
<feature type="compositionally biased region" description="Basic and acidic residues" evidence="10">
    <location>
        <begin position="8"/>
        <end position="26"/>
    </location>
</feature>
<keyword evidence="4" id="KW-0378">Hydrolase</keyword>
<evidence type="ECO:0000256" key="1">
    <source>
        <dbReference type="ARBA" id="ARBA00001936"/>
    </source>
</evidence>
<dbReference type="InterPro" id="IPR020847">
    <property type="entry name" value="AP_endonuclease_F1_BS"/>
</dbReference>
<reference evidence="12 13" key="1">
    <citation type="submission" date="2023-11" db="EMBL/GenBank/DDBJ databases">
        <title>Dfirmibasis_genome.</title>
        <authorList>
            <person name="Edelbroek B."/>
            <person name="Kjellin J."/>
            <person name="Jerlstrom-Hultqvist J."/>
            <person name="Soderbom F."/>
        </authorList>
    </citation>
    <scope>NUCLEOTIDE SEQUENCE [LARGE SCALE GENOMIC DNA]</scope>
    <source>
        <strain evidence="12 13">TNS-C-14</strain>
    </source>
</reference>
<dbReference type="InterPro" id="IPR004808">
    <property type="entry name" value="AP_endonuc_1"/>
</dbReference>
<evidence type="ECO:0000256" key="8">
    <source>
        <dbReference type="PIRSR" id="PIRSR604808-3"/>
    </source>
</evidence>
<dbReference type="Pfam" id="PF03372">
    <property type="entry name" value="Exo_endo_phos"/>
    <property type="match status" value="1"/>
</dbReference>
<feature type="site" description="Important for catalytic activity" evidence="8">
    <location>
        <position position="344"/>
    </location>
</feature>
<organism evidence="12 13">
    <name type="scientific">Dictyostelium firmibasis</name>
    <dbReference type="NCBI Taxonomy" id="79012"/>
    <lineage>
        <taxon>Eukaryota</taxon>
        <taxon>Amoebozoa</taxon>
        <taxon>Evosea</taxon>
        <taxon>Eumycetozoa</taxon>
        <taxon>Dictyostelia</taxon>
        <taxon>Dictyosteliales</taxon>
        <taxon>Dictyosteliaceae</taxon>
        <taxon>Dictyostelium</taxon>
    </lineage>
</organism>
<dbReference type="PANTHER" id="PTHR22748">
    <property type="entry name" value="AP ENDONUCLEASE"/>
    <property type="match status" value="1"/>
</dbReference>
<dbReference type="PROSITE" id="PS00727">
    <property type="entry name" value="AP_NUCLEASE_F1_2"/>
    <property type="match status" value="1"/>
</dbReference>
<dbReference type="GO" id="GO:0003906">
    <property type="term" value="F:DNA-(apurinic or apyrimidinic site) endonuclease activity"/>
    <property type="evidence" value="ECO:0007669"/>
    <property type="project" value="TreeGrafter"/>
</dbReference>
<feature type="region of interest" description="Disordered" evidence="10">
    <location>
        <begin position="1"/>
        <end position="118"/>
    </location>
</feature>
<feature type="active site" description="Proton donor/acceptor" evidence="6">
    <location>
        <position position="272"/>
    </location>
</feature>
<dbReference type="EC" id="3.1.-.-" evidence="9"/>
<comment type="similarity">
    <text evidence="2 9">Belongs to the DNA repair enzymes AP/ExoA family.</text>
</comment>
<keyword evidence="9" id="KW-0227">DNA damage</keyword>
<dbReference type="GO" id="GO:0005634">
    <property type="term" value="C:nucleus"/>
    <property type="evidence" value="ECO:0007669"/>
    <property type="project" value="TreeGrafter"/>
</dbReference>
<dbReference type="Gene3D" id="3.60.10.10">
    <property type="entry name" value="Endonuclease/exonuclease/phosphatase"/>
    <property type="match status" value="1"/>
</dbReference>
<evidence type="ECO:0000256" key="9">
    <source>
        <dbReference type="RuleBase" id="RU362131"/>
    </source>
</evidence>
<dbReference type="GO" id="GO:0008311">
    <property type="term" value="F:double-stranded DNA 3'-5' DNA exonuclease activity"/>
    <property type="evidence" value="ECO:0007669"/>
    <property type="project" value="TreeGrafter"/>
</dbReference>
<evidence type="ECO:0000313" key="12">
    <source>
        <dbReference type="EMBL" id="KAK5578258.1"/>
    </source>
</evidence>
<dbReference type="FunFam" id="3.60.10.10:FF:000034">
    <property type="entry name" value="Exodeoxyribonuclease III"/>
    <property type="match status" value="1"/>
</dbReference>
<dbReference type="CDD" id="cd09087">
    <property type="entry name" value="Ape1-like_AP-endo"/>
    <property type="match status" value="1"/>
</dbReference>
<keyword evidence="13" id="KW-1185">Reference proteome</keyword>
<dbReference type="AlphaFoldDB" id="A0AAN7TZ90"/>
<evidence type="ECO:0000256" key="2">
    <source>
        <dbReference type="ARBA" id="ARBA00007092"/>
    </source>
</evidence>
<evidence type="ECO:0000256" key="3">
    <source>
        <dbReference type="ARBA" id="ARBA00022723"/>
    </source>
</evidence>
<keyword evidence="7" id="KW-0464">Manganese</keyword>
<feature type="domain" description="Endonuclease/exonuclease/phosphatase" evidence="11">
    <location>
        <begin position="128"/>
        <end position="371"/>
    </location>
</feature>
<feature type="compositionally biased region" description="Acidic residues" evidence="10">
    <location>
        <begin position="27"/>
        <end position="37"/>
    </location>
</feature>
<feature type="binding site" evidence="7">
    <location>
        <position position="131"/>
    </location>
    <ligand>
        <name>Mg(2+)</name>
        <dbReference type="ChEBI" id="CHEBI:18420"/>
        <label>1</label>
    </ligand>
</feature>
<feature type="compositionally biased region" description="Acidic residues" evidence="10">
    <location>
        <begin position="73"/>
        <end position="92"/>
    </location>
</feature>
<feature type="compositionally biased region" description="Polar residues" evidence="10">
    <location>
        <begin position="101"/>
        <end position="111"/>
    </location>
</feature>
<feature type="active site" description="Proton acceptor" evidence="6">
    <location>
        <position position="371"/>
    </location>
</feature>
<dbReference type="PANTHER" id="PTHR22748:SF6">
    <property type="entry name" value="DNA-(APURINIC OR APYRIMIDINIC SITE) ENDONUCLEASE"/>
    <property type="match status" value="1"/>
</dbReference>
<dbReference type="EMBL" id="JAVFKY010000004">
    <property type="protein sequence ID" value="KAK5578258.1"/>
    <property type="molecule type" value="Genomic_DNA"/>
</dbReference>
<dbReference type="InterPro" id="IPR005135">
    <property type="entry name" value="Endo/exonuclease/phosphatase"/>
</dbReference>
<dbReference type="GO" id="GO:0003677">
    <property type="term" value="F:DNA binding"/>
    <property type="evidence" value="ECO:0007669"/>
    <property type="project" value="InterPro"/>
</dbReference>
<comment type="cofactor">
    <cofactor evidence="1">
        <name>Mn(2+)</name>
        <dbReference type="ChEBI" id="CHEBI:29035"/>
    </cofactor>
</comment>
<feature type="site" description="Interaction with DNA substrate" evidence="8">
    <location>
        <position position="371"/>
    </location>
</feature>
<comment type="caution">
    <text evidence="12">The sequence shown here is derived from an EMBL/GenBank/DDBJ whole genome shotgun (WGS) entry which is preliminary data.</text>
</comment>
<dbReference type="InterPro" id="IPR036691">
    <property type="entry name" value="Endo/exonu/phosph_ase_sf"/>
</dbReference>
<dbReference type="GO" id="GO:0008081">
    <property type="term" value="F:phosphoric diester hydrolase activity"/>
    <property type="evidence" value="ECO:0007669"/>
    <property type="project" value="TreeGrafter"/>
</dbReference>
<feature type="binding site" evidence="7">
    <location>
        <position position="159"/>
    </location>
    <ligand>
        <name>Mg(2+)</name>
        <dbReference type="ChEBI" id="CHEBI:18420"/>
        <label>1</label>
    </ligand>
</feature>
<keyword evidence="9" id="KW-0234">DNA repair</keyword>
<gene>
    <name evidence="12" type="ORF">RB653_003212</name>
</gene>
<sequence>MTSRTKKLKMDQEEKLKEEQNKKETLDDSETSGEEQEEDKKRKPVVKKAPSKKAPAKRAPAKKAAATKKNNKEEEDDEEIDEKDNEEIDEKDNEEKEPATKATSSSVSIATDNFEEPKVEENSQMKVISWNVAGFKSVMGKGFNEYVEKEKPDVLCLQETKINPSDINKNSMPKGYEYHFIAADKKGHHGTGVLTKKKPLSITFGIGIAKHDNEGRVITLEYDQFYIVNTYIPNAGTKGLLRLDYRIKEWDVDFQAYLEKLNKDKPIIWCGDLNVAHTEIDLKNPKTNKRSAGFTIEERTSFSKFLEKGYVDSYRHFNPGKEGSYTFWSYMGGARSKNVGWRLDYFVVSKRLMDSVKTSPFHRTSVLGSDHCPIGIVIDLN</sequence>
<keyword evidence="5 7" id="KW-0460">Magnesium</keyword>
<dbReference type="PROSITE" id="PS51435">
    <property type="entry name" value="AP_NUCLEASE_F1_4"/>
    <property type="match status" value="1"/>
</dbReference>
<dbReference type="SUPFAM" id="SSF56219">
    <property type="entry name" value="DNase I-like"/>
    <property type="match status" value="1"/>
</dbReference>
<dbReference type="GO" id="GO:0006284">
    <property type="term" value="P:base-excision repair"/>
    <property type="evidence" value="ECO:0007669"/>
    <property type="project" value="TreeGrafter"/>
</dbReference>
<accession>A0AAN7TZ90</accession>
<dbReference type="NCBIfam" id="TIGR00195">
    <property type="entry name" value="exoDNase_III"/>
    <property type="match status" value="1"/>
</dbReference>